<dbReference type="EMBL" id="FUXI01000038">
    <property type="protein sequence ID" value="SKA10329.1"/>
    <property type="molecule type" value="Genomic_DNA"/>
</dbReference>
<dbReference type="GO" id="GO:0005886">
    <property type="term" value="C:plasma membrane"/>
    <property type="evidence" value="ECO:0007669"/>
    <property type="project" value="UniProtKB-SubCell"/>
</dbReference>
<dbReference type="InterPro" id="IPR000568">
    <property type="entry name" value="ATP_synth_F0_asu"/>
</dbReference>
<keyword evidence="14" id="KW-1185">Reference proteome</keyword>
<keyword evidence="3 11" id="KW-0813">Transport</keyword>
<dbReference type="RefSeq" id="WP_078808320.1">
    <property type="nucleotide sequence ID" value="NZ_FUXI01000038.1"/>
</dbReference>
<dbReference type="Gene3D" id="1.20.120.220">
    <property type="entry name" value="ATP synthase, F0 complex, subunit A"/>
    <property type="match status" value="1"/>
</dbReference>
<feature type="transmembrane region" description="Helical" evidence="11">
    <location>
        <begin position="20"/>
        <end position="39"/>
    </location>
</feature>
<comment type="subcellular location">
    <subcellularLocation>
        <location evidence="11 12">Cell membrane</location>
        <topology evidence="11 12">Multi-pass membrane protein</topology>
    </subcellularLocation>
    <subcellularLocation>
        <location evidence="1">Membrane</location>
        <topology evidence="1">Multi-pass membrane protein</topology>
    </subcellularLocation>
</comment>
<name>A0A1T4R2Z3_9ENTE</name>
<keyword evidence="8 11" id="KW-0406">Ion transport</keyword>
<organism evidence="13 14">
    <name type="scientific">Pilibacter termitis</name>
    <dbReference type="NCBI Taxonomy" id="263852"/>
    <lineage>
        <taxon>Bacteria</taxon>
        <taxon>Bacillati</taxon>
        <taxon>Bacillota</taxon>
        <taxon>Bacilli</taxon>
        <taxon>Lactobacillales</taxon>
        <taxon>Enterococcaceae</taxon>
        <taxon>Pilibacter</taxon>
    </lineage>
</organism>
<evidence type="ECO:0000256" key="7">
    <source>
        <dbReference type="ARBA" id="ARBA00022989"/>
    </source>
</evidence>
<feature type="transmembrane region" description="Helical" evidence="11">
    <location>
        <begin position="116"/>
        <end position="137"/>
    </location>
</feature>
<dbReference type="InterPro" id="IPR035908">
    <property type="entry name" value="F0_ATP_A_sf"/>
</dbReference>
<keyword evidence="11" id="KW-1003">Cell membrane</keyword>
<evidence type="ECO:0000256" key="11">
    <source>
        <dbReference type="HAMAP-Rule" id="MF_01393"/>
    </source>
</evidence>
<evidence type="ECO:0000256" key="12">
    <source>
        <dbReference type="RuleBase" id="RU000483"/>
    </source>
</evidence>
<dbReference type="InterPro" id="IPR023011">
    <property type="entry name" value="ATP_synth_F0_asu_AS"/>
</dbReference>
<evidence type="ECO:0000256" key="3">
    <source>
        <dbReference type="ARBA" id="ARBA00022448"/>
    </source>
</evidence>
<evidence type="ECO:0000256" key="4">
    <source>
        <dbReference type="ARBA" id="ARBA00022547"/>
    </source>
</evidence>
<dbReference type="GO" id="GO:0042777">
    <property type="term" value="P:proton motive force-driven plasma membrane ATP synthesis"/>
    <property type="evidence" value="ECO:0007669"/>
    <property type="project" value="TreeGrafter"/>
</dbReference>
<dbReference type="STRING" id="263852.SAMN02745116_02424"/>
<feature type="transmembrane region" description="Helical" evidence="11">
    <location>
        <begin position="214"/>
        <end position="238"/>
    </location>
</feature>
<sequence>MGTESHLIFSLGPVKIDGTVMMMTLLTVAIVFGLVYWASRNLQMRPKGKQNALEWVVDFVGGIGRDNLPAEDAKKFHLLSFTFFSFLLIANNLGLVTKIMIGKENSELSLWKSPTADAVVTMTMALMVMLLTNYMGVNKFGLKGYLTNSFTKPMAALAPMKVLEEFTSLLTLGLRLYGNIYAGELLLGLIASFVTSNGYKSFALLPVAIPLEMLWIGFSIFISCIQAFIFVTLMNVYLSHKITNADEH</sequence>
<keyword evidence="5 11" id="KW-0812">Transmembrane</keyword>
<feature type="transmembrane region" description="Helical" evidence="11">
    <location>
        <begin position="76"/>
        <end position="96"/>
    </location>
</feature>
<evidence type="ECO:0000256" key="1">
    <source>
        <dbReference type="ARBA" id="ARBA00004141"/>
    </source>
</evidence>
<dbReference type="HAMAP" id="MF_01393">
    <property type="entry name" value="ATP_synth_a_bact"/>
    <property type="match status" value="1"/>
</dbReference>
<keyword evidence="7 11" id="KW-1133">Transmembrane helix</keyword>
<dbReference type="AlphaFoldDB" id="A0A1T4R2Z3"/>
<evidence type="ECO:0000313" key="13">
    <source>
        <dbReference type="EMBL" id="SKA10329.1"/>
    </source>
</evidence>
<dbReference type="PRINTS" id="PR00123">
    <property type="entry name" value="ATPASEA"/>
</dbReference>
<dbReference type="NCBIfam" id="TIGR01131">
    <property type="entry name" value="ATP_synt_6_or_A"/>
    <property type="match status" value="1"/>
</dbReference>
<proteinExistence type="inferred from homology"/>
<evidence type="ECO:0000256" key="9">
    <source>
        <dbReference type="ARBA" id="ARBA00023136"/>
    </source>
</evidence>
<dbReference type="PROSITE" id="PS00449">
    <property type="entry name" value="ATPASE_A"/>
    <property type="match status" value="1"/>
</dbReference>
<dbReference type="PANTHER" id="PTHR42823">
    <property type="entry name" value="ATP SYNTHASE SUBUNIT A, CHLOROPLASTIC"/>
    <property type="match status" value="1"/>
</dbReference>
<feature type="transmembrane region" description="Helical" evidence="11">
    <location>
        <begin position="176"/>
        <end position="194"/>
    </location>
</feature>
<keyword evidence="10 11" id="KW-0066">ATP synthesis</keyword>
<keyword evidence="9 11" id="KW-0472">Membrane</keyword>
<dbReference type="SUPFAM" id="SSF81336">
    <property type="entry name" value="F1F0 ATP synthase subunit A"/>
    <property type="match status" value="1"/>
</dbReference>
<evidence type="ECO:0000313" key="14">
    <source>
        <dbReference type="Proteomes" id="UP000190328"/>
    </source>
</evidence>
<comment type="similarity">
    <text evidence="2 11 12">Belongs to the ATPase A chain family.</text>
</comment>
<protein>
    <recommendedName>
        <fullName evidence="11 12">ATP synthase subunit a</fullName>
    </recommendedName>
    <alternativeName>
        <fullName evidence="11">ATP synthase F0 sector subunit a</fullName>
    </alternativeName>
    <alternativeName>
        <fullName evidence="11">F-ATPase subunit 6</fullName>
    </alternativeName>
</protein>
<evidence type="ECO:0000256" key="5">
    <source>
        <dbReference type="ARBA" id="ARBA00022692"/>
    </source>
</evidence>
<evidence type="ECO:0000256" key="2">
    <source>
        <dbReference type="ARBA" id="ARBA00006810"/>
    </source>
</evidence>
<dbReference type="GO" id="GO:0046933">
    <property type="term" value="F:proton-transporting ATP synthase activity, rotational mechanism"/>
    <property type="evidence" value="ECO:0007669"/>
    <property type="project" value="UniProtKB-UniRule"/>
</dbReference>
<dbReference type="NCBIfam" id="NF004479">
    <property type="entry name" value="PRK05815.1-4"/>
    <property type="match status" value="1"/>
</dbReference>
<evidence type="ECO:0000256" key="8">
    <source>
        <dbReference type="ARBA" id="ARBA00023065"/>
    </source>
</evidence>
<keyword evidence="6 11" id="KW-0375">Hydrogen ion transport</keyword>
<dbReference type="CDD" id="cd00310">
    <property type="entry name" value="ATP-synt_Fo_a_6"/>
    <property type="match status" value="1"/>
</dbReference>
<reference evidence="14" key="1">
    <citation type="submission" date="2017-02" db="EMBL/GenBank/DDBJ databases">
        <authorList>
            <person name="Varghese N."/>
            <person name="Submissions S."/>
        </authorList>
    </citation>
    <scope>NUCLEOTIDE SEQUENCE [LARGE SCALE GENOMIC DNA]</scope>
    <source>
        <strain evidence="14">ATCC BAA-1030</strain>
    </source>
</reference>
<gene>
    <name evidence="11" type="primary">atpB</name>
    <name evidence="13" type="ORF">SAMN02745116_02424</name>
</gene>
<dbReference type="InterPro" id="IPR045082">
    <property type="entry name" value="ATP_syn_F0_a_bact/chloroplast"/>
</dbReference>
<keyword evidence="4 11" id="KW-0138">CF(0)</keyword>
<accession>A0A1T4R2Z3</accession>
<dbReference type="Proteomes" id="UP000190328">
    <property type="component" value="Unassembled WGS sequence"/>
</dbReference>
<dbReference type="GO" id="GO:0045259">
    <property type="term" value="C:proton-transporting ATP synthase complex"/>
    <property type="evidence" value="ECO:0007669"/>
    <property type="project" value="UniProtKB-KW"/>
</dbReference>
<dbReference type="PANTHER" id="PTHR42823:SF3">
    <property type="entry name" value="ATP SYNTHASE SUBUNIT A, CHLOROPLASTIC"/>
    <property type="match status" value="1"/>
</dbReference>
<evidence type="ECO:0000256" key="10">
    <source>
        <dbReference type="ARBA" id="ARBA00023310"/>
    </source>
</evidence>
<evidence type="ECO:0000256" key="6">
    <source>
        <dbReference type="ARBA" id="ARBA00022781"/>
    </source>
</evidence>
<comment type="function">
    <text evidence="11 12">Key component of the proton channel; it plays a direct role in the translocation of protons across the membrane.</text>
</comment>
<dbReference type="Pfam" id="PF00119">
    <property type="entry name" value="ATP-synt_A"/>
    <property type="match status" value="1"/>
</dbReference>